<dbReference type="PRINTS" id="PR01387">
    <property type="entry name" value="CDTOXINA"/>
</dbReference>
<dbReference type="InterPro" id="IPR035992">
    <property type="entry name" value="Ricin_B-like_lectins"/>
</dbReference>
<evidence type="ECO:0000256" key="9">
    <source>
        <dbReference type="ARBA" id="ARBA00023237"/>
    </source>
</evidence>
<dbReference type="CDD" id="cd23414">
    <property type="entry name" value="beta-trefoil_Ricin_CdtA"/>
    <property type="match status" value="1"/>
</dbReference>
<name>A0ABX4ZSG9_9PAST</name>
<dbReference type="InterPro" id="IPR003558">
    <property type="entry name" value="CDtoxinA/C"/>
</dbReference>
<dbReference type="RefSeq" id="WP_103855230.1">
    <property type="nucleotide sequence ID" value="NZ_CBCSDH010000012.1"/>
</dbReference>
<proteinExistence type="predicted"/>
<sequence>MRRYIIYSTCLLTMCCSQTNAEDTTNNSLTDNPTPPGEVGQVVGDLQENRSTISVSAAIKGDPMISIMNNASGIITVWAIARNNWLWGYSPFDSKTFGNLRNWYILKNANGSVSFRNVRTNTCISAYKTGIIHTGCNPNSLSQQFDLLPLTNGAVALKNAANQECLRIPMKRSIVYMPITFTKCLSGEQTTIDQQWFIIPPILDSYPIPSSK</sequence>
<evidence type="ECO:0000256" key="7">
    <source>
        <dbReference type="ARBA" id="ARBA00023136"/>
    </source>
</evidence>
<keyword evidence="6" id="KW-0843">Virulence</keyword>
<dbReference type="EMBL" id="PQVI01000068">
    <property type="protein sequence ID" value="POY42461.1"/>
    <property type="molecule type" value="Genomic_DNA"/>
</dbReference>
<accession>A0ABX4ZSG9</accession>
<keyword evidence="3" id="KW-0800">Toxin</keyword>
<keyword evidence="5" id="KW-0430">Lectin</keyword>
<organism evidence="12 13">
    <name type="scientific">Avibacterium endocarditidis</name>
    <dbReference type="NCBI Taxonomy" id="380674"/>
    <lineage>
        <taxon>Bacteria</taxon>
        <taxon>Pseudomonadati</taxon>
        <taxon>Pseudomonadota</taxon>
        <taxon>Gammaproteobacteria</taxon>
        <taxon>Pasteurellales</taxon>
        <taxon>Pasteurellaceae</taxon>
        <taxon>Avibacterium</taxon>
    </lineage>
</organism>
<dbReference type="SUPFAM" id="SSF50370">
    <property type="entry name" value="Ricin B-like lectins"/>
    <property type="match status" value="1"/>
</dbReference>
<dbReference type="InterPro" id="IPR015957">
    <property type="entry name" value="CDtoxinA"/>
</dbReference>
<comment type="caution">
    <text evidence="12">The sequence shown here is derived from an EMBL/GenBank/DDBJ whole genome shotgun (WGS) entry which is preliminary data.</text>
</comment>
<evidence type="ECO:0000256" key="10">
    <source>
        <dbReference type="ARBA" id="ARBA00023288"/>
    </source>
</evidence>
<evidence type="ECO:0000256" key="3">
    <source>
        <dbReference type="ARBA" id="ARBA00022656"/>
    </source>
</evidence>
<reference evidence="12 13" key="1">
    <citation type="submission" date="2018-02" db="EMBL/GenBank/DDBJ databases">
        <title>Classification genera of Pasteurellaceae by whole genome sequence comparison.</title>
        <authorList>
            <person name="Christensen H."/>
        </authorList>
    </citation>
    <scope>NUCLEOTIDE SEQUENCE [LARGE SCALE GENOMIC DNA]</scope>
    <source>
        <strain evidence="12 13">20186H4H1</strain>
    </source>
</reference>
<feature type="signal peptide" evidence="11">
    <location>
        <begin position="1"/>
        <end position="21"/>
    </location>
</feature>
<evidence type="ECO:0000256" key="6">
    <source>
        <dbReference type="ARBA" id="ARBA00023026"/>
    </source>
</evidence>
<evidence type="ECO:0000313" key="12">
    <source>
        <dbReference type="EMBL" id="POY42461.1"/>
    </source>
</evidence>
<evidence type="ECO:0000256" key="11">
    <source>
        <dbReference type="SAM" id="SignalP"/>
    </source>
</evidence>
<keyword evidence="10" id="KW-0449">Lipoprotein</keyword>
<evidence type="ECO:0000256" key="1">
    <source>
        <dbReference type="ARBA" id="ARBA00004459"/>
    </source>
</evidence>
<evidence type="ECO:0000256" key="4">
    <source>
        <dbReference type="ARBA" id="ARBA00022729"/>
    </source>
</evidence>
<evidence type="ECO:0000256" key="2">
    <source>
        <dbReference type="ARBA" id="ARBA00016112"/>
    </source>
</evidence>
<keyword evidence="13" id="KW-1185">Reference proteome</keyword>
<keyword evidence="4 11" id="KW-0732">Signal</keyword>
<evidence type="ECO:0000256" key="8">
    <source>
        <dbReference type="ARBA" id="ARBA00023139"/>
    </source>
</evidence>
<evidence type="ECO:0000256" key="5">
    <source>
        <dbReference type="ARBA" id="ARBA00022734"/>
    </source>
</evidence>
<protein>
    <recommendedName>
        <fullName evidence="2">Cytolethal distending toxin subunit A</fullName>
    </recommendedName>
</protein>
<keyword evidence="9" id="KW-0998">Cell outer membrane</keyword>
<keyword evidence="8" id="KW-0564">Palmitate</keyword>
<comment type="subcellular location">
    <subcellularLocation>
        <location evidence="1">Cell outer membrane</location>
        <topology evidence="1">Lipid-anchor</topology>
    </subcellularLocation>
</comment>
<gene>
    <name evidence="12" type="ORF">C3Z13_05255</name>
</gene>
<dbReference type="Proteomes" id="UP000237229">
    <property type="component" value="Unassembled WGS sequence"/>
</dbReference>
<evidence type="ECO:0000313" key="13">
    <source>
        <dbReference type="Proteomes" id="UP000237229"/>
    </source>
</evidence>
<dbReference type="Gene3D" id="2.80.10.50">
    <property type="match status" value="1"/>
</dbReference>
<keyword evidence="7" id="KW-0472">Membrane</keyword>
<feature type="chain" id="PRO_5045147177" description="Cytolethal distending toxin subunit A" evidence="11">
    <location>
        <begin position="22"/>
        <end position="212"/>
    </location>
</feature>
<dbReference type="PROSITE" id="PS50231">
    <property type="entry name" value="RICIN_B_LECTIN"/>
    <property type="match status" value="1"/>
</dbReference>
<dbReference type="Pfam" id="PF03498">
    <property type="entry name" value="CDtoxinA"/>
    <property type="match status" value="1"/>
</dbReference>